<comment type="function">
    <text evidence="1 7">RNaseP catalyzes the removal of the 5'-leader sequence from pre-tRNA to produce the mature 5'-terminus. It can also cleave other RNA substrates such as 4.5S RNA. The protein component plays an auxiliary but essential role in vivo by binding to the 5'-leader sequence and broadening the substrate specificity of the ribozyme.</text>
</comment>
<dbReference type="Pfam" id="PF00825">
    <property type="entry name" value="Ribonuclease_P"/>
    <property type="match status" value="1"/>
</dbReference>
<dbReference type="SUPFAM" id="SSF54211">
    <property type="entry name" value="Ribosomal protein S5 domain 2-like"/>
    <property type="match status" value="1"/>
</dbReference>
<dbReference type="RefSeq" id="WP_339380127.1">
    <property type="nucleotide sequence ID" value="NZ_CAWPLS010000301.1"/>
</dbReference>
<accession>A0ABZ1AKR0</accession>
<keyword evidence="5 7" id="KW-0378">Hydrolase</keyword>
<evidence type="ECO:0000256" key="5">
    <source>
        <dbReference type="ARBA" id="ARBA00022801"/>
    </source>
</evidence>
<evidence type="ECO:0000256" key="3">
    <source>
        <dbReference type="ARBA" id="ARBA00022722"/>
    </source>
</evidence>
<keyword evidence="10" id="KW-1185">Reference proteome</keyword>
<keyword evidence="6 7" id="KW-0694">RNA-binding</keyword>
<protein>
    <recommendedName>
        <fullName evidence="7 8">Ribonuclease P protein component</fullName>
        <shortName evidence="7">RNase P protein</shortName>
        <shortName evidence="7">RNaseP protein</shortName>
        <ecNumber evidence="7 8">3.1.26.5</ecNumber>
    </recommendedName>
    <alternativeName>
        <fullName evidence="7">Protein C5</fullName>
    </alternativeName>
</protein>
<evidence type="ECO:0000256" key="2">
    <source>
        <dbReference type="ARBA" id="ARBA00022694"/>
    </source>
</evidence>
<dbReference type="NCBIfam" id="TIGR00188">
    <property type="entry name" value="rnpA"/>
    <property type="match status" value="1"/>
</dbReference>
<dbReference type="InterPro" id="IPR000100">
    <property type="entry name" value="RNase_P"/>
</dbReference>
<dbReference type="EMBL" id="CP141259">
    <property type="protein sequence ID" value="WRL46457.1"/>
    <property type="molecule type" value="Genomic_DNA"/>
</dbReference>
<name>A0ABZ1AKR0_AROEV</name>
<comment type="similarity">
    <text evidence="7">Belongs to the RnpA family.</text>
</comment>
<evidence type="ECO:0000313" key="10">
    <source>
        <dbReference type="Proteomes" id="UP001626593"/>
    </source>
</evidence>
<gene>
    <name evidence="7 9" type="primary">rnpA</name>
    <name evidence="9" type="ORF">U5817_25215</name>
</gene>
<evidence type="ECO:0000256" key="7">
    <source>
        <dbReference type="HAMAP-Rule" id="MF_00227"/>
    </source>
</evidence>
<evidence type="ECO:0000256" key="4">
    <source>
        <dbReference type="ARBA" id="ARBA00022759"/>
    </source>
</evidence>
<dbReference type="HAMAP" id="MF_00227">
    <property type="entry name" value="RNase_P"/>
    <property type="match status" value="1"/>
</dbReference>
<reference evidence="9 10" key="1">
    <citation type="submission" date="2023-12" db="EMBL/GenBank/DDBJ databases">
        <title>A. evansii MAY27, complete genome.</title>
        <authorList>
            <person name="Wang Y."/>
        </authorList>
    </citation>
    <scope>NUCLEOTIDE SEQUENCE [LARGE SCALE GENOMIC DNA]</scope>
    <source>
        <strain evidence="9 10">MAY27</strain>
    </source>
</reference>
<dbReference type="PROSITE" id="PS00648">
    <property type="entry name" value="RIBONUCLEASE_P"/>
    <property type="match status" value="1"/>
</dbReference>
<dbReference type="Proteomes" id="UP001626593">
    <property type="component" value="Chromosome"/>
</dbReference>
<keyword evidence="4 7" id="KW-0255">Endonuclease</keyword>
<dbReference type="Gene3D" id="3.30.230.10">
    <property type="match status" value="1"/>
</dbReference>
<organism evidence="9 10">
    <name type="scientific">Aromatoleum evansii</name>
    <name type="common">Azoarcus evansii</name>
    <dbReference type="NCBI Taxonomy" id="59406"/>
    <lineage>
        <taxon>Bacteria</taxon>
        <taxon>Pseudomonadati</taxon>
        <taxon>Pseudomonadota</taxon>
        <taxon>Betaproteobacteria</taxon>
        <taxon>Rhodocyclales</taxon>
        <taxon>Rhodocyclaceae</taxon>
        <taxon>Aromatoleum</taxon>
    </lineage>
</organism>
<dbReference type="GO" id="GO:0004526">
    <property type="term" value="F:ribonuclease P activity"/>
    <property type="evidence" value="ECO:0007669"/>
    <property type="project" value="UniProtKB-EC"/>
</dbReference>
<dbReference type="InterPro" id="IPR014721">
    <property type="entry name" value="Ribsml_uS5_D2-typ_fold_subgr"/>
</dbReference>
<dbReference type="InterPro" id="IPR020539">
    <property type="entry name" value="RNase_P_CS"/>
</dbReference>
<evidence type="ECO:0000256" key="8">
    <source>
        <dbReference type="NCBIfam" id="TIGR00188"/>
    </source>
</evidence>
<dbReference type="EC" id="3.1.26.5" evidence="7 8"/>
<dbReference type="InterPro" id="IPR020568">
    <property type="entry name" value="Ribosomal_Su5_D2-typ_SF"/>
</dbReference>
<keyword evidence="2 7" id="KW-0819">tRNA processing</keyword>
<proteinExistence type="inferred from homology"/>
<comment type="subunit">
    <text evidence="7">Consists of a catalytic RNA component (M1 or rnpB) and a protein subunit.</text>
</comment>
<comment type="catalytic activity">
    <reaction evidence="7">
        <text>Endonucleolytic cleavage of RNA, removing 5'-extranucleotides from tRNA precursor.</text>
        <dbReference type="EC" id="3.1.26.5"/>
    </reaction>
</comment>
<sequence length="140" mass="15782">MAVAPSSALVAPRAVIASPSEVSSPSGVDQRFLSAYRLRKTDEYSSVFAFRRAIKGRFFVVHYRPNELGTARLGVVVAKKLAKRANVRNLVKRIVREQFRKIRAVLPHHDLIVRLHAPVRDATRAMINEDIALLFARLRP</sequence>
<dbReference type="PANTHER" id="PTHR33992">
    <property type="entry name" value="RIBONUCLEASE P PROTEIN COMPONENT"/>
    <property type="match status" value="1"/>
</dbReference>
<evidence type="ECO:0000313" key="9">
    <source>
        <dbReference type="EMBL" id="WRL46457.1"/>
    </source>
</evidence>
<dbReference type="PANTHER" id="PTHR33992:SF1">
    <property type="entry name" value="RIBONUCLEASE P PROTEIN COMPONENT"/>
    <property type="match status" value="1"/>
</dbReference>
<evidence type="ECO:0000256" key="1">
    <source>
        <dbReference type="ARBA" id="ARBA00002663"/>
    </source>
</evidence>
<evidence type="ECO:0000256" key="6">
    <source>
        <dbReference type="ARBA" id="ARBA00022884"/>
    </source>
</evidence>
<keyword evidence="3 7" id="KW-0540">Nuclease</keyword>